<dbReference type="Pfam" id="PF21250">
    <property type="entry name" value="SOGP_2nd"/>
    <property type="match status" value="1"/>
</dbReference>
<dbReference type="KEGG" id="ypa:YPA_3180"/>
<dbReference type="SUPFAM" id="SSF48208">
    <property type="entry name" value="Six-hairpin glycosidases"/>
    <property type="match status" value="1"/>
</dbReference>
<dbReference type="AlphaFoldDB" id="A0A0E1NY77"/>
<protein>
    <recommendedName>
        <fullName evidence="6">Sugar phosphorylase</fullName>
    </recommendedName>
</protein>
<dbReference type="Gene3D" id="2.70.98.40">
    <property type="entry name" value="Glycoside hydrolase, family 65, N-terminal domain"/>
    <property type="match status" value="1"/>
</dbReference>
<dbReference type="PANTHER" id="PTHR37469:SF2">
    <property type="entry name" value="CELLOBIONIC ACID PHOSPHORYLASE"/>
    <property type="match status" value="1"/>
</dbReference>
<dbReference type="GO" id="GO:0005975">
    <property type="term" value="P:carbohydrate metabolic process"/>
    <property type="evidence" value="ECO:0007669"/>
    <property type="project" value="InterPro"/>
</dbReference>
<dbReference type="Gene3D" id="1.50.10.10">
    <property type="match status" value="1"/>
</dbReference>
<accession>A0A0E1NY77</accession>
<feature type="domain" description="Glycoside phosphorylase super sandwich" evidence="2">
    <location>
        <begin position="319"/>
        <end position="505"/>
    </location>
</feature>
<feature type="domain" description="SOGP N-terminal" evidence="3">
    <location>
        <begin position="22"/>
        <end position="253"/>
    </location>
</feature>
<evidence type="ECO:0008006" key="6">
    <source>
        <dbReference type="Google" id="ProtNLM"/>
    </source>
</evidence>
<dbReference type="InterPro" id="IPR052047">
    <property type="entry name" value="GH94_Enzymes"/>
</dbReference>
<dbReference type="PATRIC" id="fig|360102.15.peg.1893"/>
<evidence type="ECO:0000313" key="4">
    <source>
        <dbReference type="EMBL" id="ABG15142.1"/>
    </source>
</evidence>
<proteinExistence type="predicted"/>
<dbReference type="PANTHER" id="PTHR37469">
    <property type="entry name" value="CELLOBIONIC ACID PHOSPHORYLASE-RELATED"/>
    <property type="match status" value="1"/>
</dbReference>
<evidence type="ECO:0000259" key="2">
    <source>
        <dbReference type="Pfam" id="PF21250"/>
    </source>
</evidence>
<gene>
    <name evidence="4" type="ordered locus">YPA_3180</name>
</gene>
<dbReference type="HOGENOM" id="CLU_009079_0_0_6"/>
<dbReference type="EMBL" id="CP000308">
    <property type="protein sequence ID" value="ABG15142.1"/>
    <property type="molecule type" value="Genomic_DNA"/>
</dbReference>
<feature type="compositionally biased region" description="Polar residues" evidence="1">
    <location>
        <begin position="287"/>
        <end position="296"/>
    </location>
</feature>
<dbReference type="InterPro" id="IPR012341">
    <property type="entry name" value="6hp_glycosidase-like_sf"/>
</dbReference>
<name>A0A0E1NY77_YERPA</name>
<dbReference type="InterPro" id="IPR053831">
    <property type="entry name" value="SOGP_N"/>
</dbReference>
<organism evidence="4 5">
    <name type="scientific">Yersinia pestis bv. Antiqua (strain Antiqua)</name>
    <dbReference type="NCBI Taxonomy" id="360102"/>
    <lineage>
        <taxon>Bacteria</taxon>
        <taxon>Pseudomonadati</taxon>
        <taxon>Pseudomonadota</taxon>
        <taxon>Gammaproteobacteria</taxon>
        <taxon>Enterobacterales</taxon>
        <taxon>Yersiniaceae</taxon>
        <taxon>Yersinia</taxon>
    </lineage>
</organism>
<dbReference type="InterPro" id="IPR037018">
    <property type="entry name" value="GH65_N"/>
</dbReference>
<evidence type="ECO:0000256" key="1">
    <source>
        <dbReference type="SAM" id="MobiDB-lite"/>
    </source>
</evidence>
<feature type="region of interest" description="Disordered" evidence="1">
    <location>
        <begin position="279"/>
        <end position="301"/>
    </location>
</feature>
<evidence type="ECO:0000259" key="3">
    <source>
        <dbReference type="Pfam" id="PF21958"/>
    </source>
</evidence>
<dbReference type="Pfam" id="PF21958">
    <property type="entry name" value="SOGP_N"/>
    <property type="match status" value="1"/>
</dbReference>
<dbReference type="InterPro" id="IPR048771">
    <property type="entry name" value="SOGP_2nd"/>
</dbReference>
<evidence type="ECO:0000313" key="5">
    <source>
        <dbReference type="Proteomes" id="UP000001971"/>
    </source>
</evidence>
<dbReference type="InterPro" id="IPR008928">
    <property type="entry name" value="6-hairpin_glycosidase_sf"/>
</dbReference>
<dbReference type="GeneID" id="57974009"/>
<dbReference type="Proteomes" id="UP000001971">
    <property type="component" value="Chromosome"/>
</dbReference>
<dbReference type="GO" id="GO:0003824">
    <property type="term" value="F:catalytic activity"/>
    <property type="evidence" value="ECO:0007669"/>
    <property type="project" value="UniProtKB-ARBA"/>
</dbReference>
<sequence length="1117" mass="126453">MITKSITNVVHSAQGGVLQFNFMQGNMLKNMLAGDIMLNLFDTPRLDMAIANIFLRQLDDSGIVRVTPLLFHNDQLVTYKNAQDEIIWQTTAPDFTAFVTLSFSHEQEETYYYSVRVENHSAQALRYDLIYGQDLSLSDAGATKTNESYCSQYLDHKVFSLDKYGYTVSSRQNLPQSTGNPLLQLGSFSPAVGFSTDGYQFFAKQYKFSHLPTIVTEPSLENRNYQYEMAYVALQLQPVTLSAGDSADSVFYGFYLSHQPEANIAQAFDVARIRANYRQPQREPATEQASPTQQGYDQRPLSGDKLTAEEIEQLFDGEKQFVEQLDGELLSFFYQEANYVTLAEKERHLERPTGHIISSGNNIDFTNPIMNSTHYIYGVFNSHLTLGNTSFNKLLGVNRNMLNQFKSSGQRILVQIGGEYRILAMPSAYEVGANFSRWIYKLAEGMIQVRAFASQSEPVIQLDIAVSGHSQPLNVIVSHQLIMGNLEEEATVQVERHGDLLQISRTGDDHGPRFSIATRGGFTGVERYVDSDSQGVQYLLLQGQIAQQASIAFGGVLNGVDSRGKWLDFEHERQAYHAQYRALLNDFSVSFSAAPQQAQKLNHAMHWFTHNALTHYSSPHGLEQPAGAAWGTRDVSQGPIEFFMAMGRYQQVEAILCQTYRHQYLETGTWPQWFMFDEYAQVQQQESHGDIVVWPLKALADYLLATDRVALLDTRLSYTSIKQNFAFTGEQETLLQHVQRQIDHIVAHLVPGTYLSSYGDGDWDDTLQPANQSLRENMVSGWTIPLTLQTLKTLTKALQAYPQFADFIARIVTLTSNMEADYHKYLIKDGVISGFIHFNQGEAEYLLHPTDTTTQIKYRLLPAKRSIISESFDKEMAEQHMKIIMDNLMYPDGVRLMDRMAEYKAGKQTYFKRAELSANLGREIGLQYCHAHIRFIEALCKMGMAQELYDNLFKTIPVGIQESVPNAELRQANSYFSSSDAKFDDRYQAYNNFDQLKTGAVAAKAGWRIYSSGPGIYINQIVSNVLGVRYQAGDLLLDPVISRQFGDVTLNYQLYNLPVTLRIYPQQGEFTPKRVLLDGQSLAFTLQDNPYRSGAALIHRQEIEGRLTAHSQLEIYL</sequence>
<dbReference type="RefSeq" id="WP_002214212.1">
    <property type="nucleotide sequence ID" value="NC_008150.1"/>
</dbReference>
<reference evidence="4 5" key="1">
    <citation type="journal article" date="2006" name="J. Bacteriol.">
        <title>Complete genome sequence of Yersinia pestis strains Antiqua and Nepal516: evidence of gene reduction in an emerging pathogen.</title>
        <authorList>
            <person name="Chain P.S."/>
            <person name="Hu P."/>
            <person name="Malfatti S.A."/>
            <person name="Radnedge L."/>
            <person name="Larimer F."/>
            <person name="Vergez L.M."/>
            <person name="Worsham P."/>
            <person name="Chu M.C."/>
            <person name="Andersen G.L."/>
        </authorList>
    </citation>
    <scope>NUCLEOTIDE SEQUENCE [LARGE SCALE GENOMIC DNA]</scope>
    <source>
        <strain evidence="4 5">Antiqua</strain>
    </source>
</reference>